<evidence type="ECO:0008006" key="2">
    <source>
        <dbReference type="Google" id="ProtNLM"/>
    </source>
</evidence>
<sequence length="60" mass="7162">MDERKRWRKIRRNDKPEWGRLVQTVPIYPDRLVIEERLNLGPLRISKFKIVKTGLGGSMD</sequence>
<organism evidence="1">
    <name type="scientific">Micrococcus phage Olihed</name>
    <dbReference type="NCBI Taxonomy" id="3092209"/>
    <lineage>
        <taxon>Viruses</taxon>
        <taxon>Duplodnaviria</taxon>
        <taxon>Heunggongvirae</taxon>
        <taxon>Uroviricota</taxon>
        <taxon>Caudoviricetes</taxon>
    </lineage>
</organism>
<name>A0AAU6R639_9CAUD</name>
<reference evidence="1" key="1">
    <citation type="submission" date="2023-10" db="EMBL/GenBank/DDBJ databases">
        <title>Two new lytic phages for Micrococcus sp. strain 1402.</title>
        <authorList>
            <person name="Petrzik K."/>
        </authorList>
    </citation>
    <scope>NUCLEOTIDE SEQUENCE</scope>
</reference>
<protein>
    <recommendedName>
        <fullName evidence="2">Tail assembly chaperone</fullName>
    </recommendedName>
</protein>
<proteinExistence type="predicted"/>
<accession>A0AAU6R639</accession>
<dbReference type="EMBL" id="OR756648">
    <property type="protein sequence ID" value="WZE63426.1"/>
    <property type="molecule type" value="Genomic_DNA"/>
</dbReference>
<evidence type="ECO:0000313" key="1">
    <source>
        <dbReference type="EMBL" id="WZE63426.1"/>
    </source>
</evidence>